<feature type="compositionally biased region" description="Acidic residues" evidence="1">
    <location>
        <begin position="98"/>
        <end position="126"/>
    </location>
</feature>
<name>A0A1Y2DTN8_9FUNG</name>
<sequence length="196" mass="22686">MITEQSFIIRYRKGLPDVIGINNAGNILVHALNSGIPLSIIRSTFDRISDLIEEDRGNHNIYKKLAEFLKGLERKQEKEKQNVLNKNAKANNKKNHEDDDDEEDSEEEDEEKNDEEDEDDEDDMDNEISKPSEKGKENDIGNDIENECQNDLNDLKELAGKYTLLKYGNSLKQIKIKKKLMDNIKNKNVLNLYTFK</sequence>
<dbReference type="OrthoDB" id="2158792at2759"/>
<reference evidence="2 3" key="1">
    <citation type="submission" date="2016-08" db="EMBL/GenBank/DDBJ databases">
        <title>A Parts List for Fungal Cellulosomes Revealed by Comparative Genomics.</title>
        <authorList>
            <consortium name="DOE Joint Genome Institute"/>
            <person name="Haitjema C.H."/>
            <person name="Gilmore S.P."/>
            <person name="Henske J.K."/>
            <person name="Solomon K.V."/>
            <person name="De Groot R."/>
            <person name="Kuo A."/>
            <person name="Mondo S.J."/>
            <person name="Salamov A.A."/>
            <person name="Labutti K."/>
            <person name="Zhao Z."/>
            <person name="Chiniquy J."/>
            <person name="Barry K."/>
            <person name="Brewer H.M."/>
            <person name="Purvine S.O."/>
            <person name="Wright A.T."/>
            <person name="Boxma B."/>
            <person name="Van Alen T."/>
            <person name="Hackstein J.H."/>
            <person name="Baker S.E."/>
            <person name="Grigoriev I.V."/>
            <person name="O'Malley M.A."/>
        </authorList>
    </citation>
    <scope>NUCLEOTIDE SEQUENCE [LARGE SCALE GENOMIC DNA]</scope>
    <source>
        <strain evidence="2 3">G1</strain>
    </source>
</reference>
<comment type="caution">
    <text evidence="2">The sequence shown here is derived from an EMBL/GenBank/DDBJ whole genome shotgun (WGS) entry which is preliminary data.</text>
</comment>
<feature type="compositionally biased region" description="Basic and acidic residues" evidence="1">
    <location>
        <begin position="127"/>
        <end position="139"/>
    </location>
</feature>
<protein>
    <submittedName>
        <fullName evidence="2">Uncharacterized protein</fullName>
    </submittedName>
</protein>
<dbReference type="AlphaFoldDB" id="A0A1Y2DTN8"/>
<keyword evidence="3" id="KW-1185">Reference proteome</keyword>
<dbReference type="STRING" id="1754190.A0A1Y2DTN8"/>
<feature type="region of interest" description="Disordered" evidence="1">
    <location>
        <begin position="79"/>
        <end position="147"/>
    </location>
</feature>
<evidence type="ECO:0000256" key="1">
    <source>
        <dbReference type="SAM" id="MobiDB-lite"/>
    </source>
</evidence>
<gene>
    <name evidence="2" type="ORF">LY90DRAFT_235808</name>
</gene>
<dbReference type="EMBL" id="MCOG01000058">
    <property type="protein sequence ID" value="ORY61995.1"/>
    <property type="molecule type" value="Genomic_DNA"/>
</dbReference>
<dbReference type="Proteomes" id="UP000193920">
    <property type="component" value="Unassembled WGS sequence"/>
</dbReference>
<proteinExistence type="predicted"/>
<evidence type="ECO:0000313" key="3">
    <source>
        <dbReference type="Proteomes" id="UP000193920"/>
    </source>
</evidence>
<organism evidence="2 3">
    <name type="scientific">Neocallimastix californiae</name>
    <dbReference type="NCBI Taxonomy" id="1754190"/>
    <lineage>
        <taxon>Eukaryota</taxon>
        <taxon>Fungi</taxon>
        <taxon>Fungi incertae sedis</taxon>
        <taxon>Chytridiomycota</taxon>
        <taxon>Chytridiomycota incertae sedis</taxon>
        <taxon>Neocallimastigomycetes</taxon>
        <taxon>Neocallimastigales</taxon>
        <taxon>Neocallimastigaceae</taxon>
        <taxon>Neocallimastix</taxon>
    </lineage>
</organism>
<evidence type="ECO:0000313" key="2">
    <source>
        <dbReference type="EMBL" id="ORY61995.1"/>
    </source>
</evidence>
<accession>A0A1Y2DTN8</accession>